<dbReference type="EMBL" id="BARS01035272">
    <property type="protein sequence ID" value="GAG16687.1"/>
    <property type="molecule type" value="Genomic_DNA"/>
</dbReference>
<comment type="caution">
    <text evidence="2">The sequence shown here is derived from an EMBL/GenBank/DDBJ whole genome shotgun (WGS) entry which is preliminary data.</text>
</comment>
<feature type="non-terminal residue" evidence="2">
    <location>
        <position position="1"/>
    </location>
</feature>
<dbReference type="SUPFAM" id="SSF52540">
    <property type="entry name" value="P-loop containing nucleoside triphosphate hydrolases"/>
    <property type="match status" value="1"/>
</dbReference>
<dbReference type="InterPro" id="IPR027417">
    <property type="entry name" value="P-loop_NTPase"/>
</dbReference>
<feature type="non-terminal residue" evidence="2">
    <location>
        <position position="259"/>
    </location>
</feature>
<protein>
    <recommendedName>
        <fullName evidence="1">KAP NTPase domain-containing protein</fullName>
    </recommendedName>
</protein>
<dbReference type="Pfam" id="PF07693">
    <property type="entry name" value="KAP_NTPase"/>
    <property type="match status" value="1"/>
</dbReference>
<gene>
    <name evidence="2" type="ORF">S01H1_54366</name>
</gene>
<dbReference type="InterPro" id="IPR011646">
    <property type="entry name" value="KAP_P-loop"/>
</dbReference>
<evidence type="ECO:0000313" key="2">
    <source>
        <dbReference type="EMBL" id="GAG16687.1"/>
    </source>
</evidence>
<sequence>LEQFAKDPDGQLIPWLMTDEAVEHPSEDLFESHVHSKHIAELITDRQLGRIGLIGAWGSGKTTVLNLVDHFLRKSPAFQKEYRKRWHKASRSLSWRQRLRPPRILTCRVQAWGFAKESAATVVLRQAVAELSKYMDCLSVLGLPQEYIAAAKGVAPGWVHGPLALTVAGTPSQQLKRLNPLLEAINARLVVYVEDLDRNLDAPDIAYTQNVRNTGTNVSTEIRNDFSARPSGQVFLQIESLLARMADAHRVSFVLAISR</sequence>
<proteinExistence type="predicted"/>
<organism evidence="2">
    <name type="scientific">marine sediment metagenome</name>
    <dbReference type="NCBI Taxonomy" id="412755"/>
    <lineage>
        <taxon>unclassified sequences</taxon>
        <taxon>metagenomes</taxon>
        <taxon>ecological metagenomes</taxon>
    </lineage>
</organism>
<feature type="domain" description="KAP NTPase" evidence="1">
    <location>
        <begin position="36"/>
        <end position="201"/>
    </location>
</feature>
<dbReference type="AlphaFoldDB" id="X0W001"/>
<evidence type="ECO:0000259" key="1">
    <source>
        <dbReference type="Pfam" id="PF07693"/>
    </source>
</evidence>
<name>X0W001_9ZZZZ</name>
<reference evidence="2" key="1">
    <citation type="journal article" date="2014" name="Front. Microbiol.">
        <title>High frequency of phylogenetically diverse reductive dehalogenase-homologous genes in deep subseafloor sedimentary metagenomes.</title>
        <authorList>
            <person name="Kawai M."/>
            <person name="Futagami T."/>
            <person name="Toyoda A."/>
            <person name="Takaki Y."/>
            <person name="Nishi S."/>
            <person name="Hori S."/>
            <person name="Arai W."/>
            <person name="Tsubouchi T."/>
            <person name="Morono Y."/>
            <person name="Uchiyama I."/>
            <person name="Ito T."/>
            <person name="Fujiyama A."/>
            <person name="Inagaki F."/>
            <person name="Takami H."/>
        </authorList>
    </citation>
    <scope>NUCLEOTIDE SEQUENCE</scope>
    <source>
        <strain evidence="2">Expedition CK06-06</strain>
    </source>
</reference>
<accession>X0W001</accession>